<dbReference type="Pfam" id="PF01429">
    <property type="entry name" value="MBD"/>
    <property type="match status" value="2"/>
</dbReference>
<dbReference type="EMBL" id="NBSK02000009">
    <property type="protein sequence ID" value="KAJ0187594.1"/>
    <property type="molecule type" value="Genomic_DNA"/>
</dbReference>
<proteinExistence type="predicted"/>
<evidence type="ECO:0000256" key="2">
    <source>
        <dbReference type="ARBA" id="ARBA00023015"/>
    </source>
</evidence>
<evidence type="ECO:0000259" key="7">
    <source>
        <dbReference type="PROSITE" id="PS50982"/>
    </source>
</evidence>
<dbReference type="InterPro" id="IPR001739">
    <property type="entry name" value="Methyl_CpG_DNA-bd"/>
</dbReference>
<name>A0A9R1WU36_LACSA</name>
<feature type="region of interest" description="Disordered" evidence="6">
    <location>
        <begin position="38"/>
        <end position="78"/>
    </location>
</feature>
<evidence type="ECO:0000313" key="8">
    <source>
        <dbReference type="EMBL" id="KAJ0187594.1"/>
    </source>
</evidence>
<evidence type="ECO:0000256" key="5">
    <source>
        <dbReference type="ARBA" id="ARBA00023242"/>
    </source>
</evidence>
<dbReference type="GO" id="GO:0003677">
    <property type="term" value="F:DNA binding"/>
    <property type="evidence" value="ECO:0007669"/>
    <property type="project" value="UniProtKB-KW"/>
</dbReference>
<evidence type="ECO:0000256" key="1">
    <source>
        <dbReference type="ARBA" id="ARBA00004123"/>
    </source>
</evidence>
<feature type="domain" description="MBD" evidence="7">
    <location>
        <begin position="74"/>
        <end position="145"/>
    </location>
</feature>
<dbReference type="PROSITE" id="PS50982">
    <property type="entry name" value="MBD"/>
    <property type="match status" value="2"/>
</dbReference>
<evidence type="ECO:0000256" key="4">
    <source>
        <dbReference type="ARBA" id="ARBA00023163"/>
    </source>
</evidence>
<comment type="caution">
    <text evidence="8">The sequence shown here is derived from an EMBL/GenBank/DDBJ whole genome shotgun (WGS) entry which is preliminary data.</text>
</comment>
<dbReference type="Gene3D" id="3.30.890.10">
    <property type="entry name" value="Methyl-cpg-binding Protein 2, Chain A"/>
    <property type="match status" value="2"/>
</dbReference>
<feature type="domain" description="MBD" evidence="7">
    <location>
        <begin position="188"/>
        <end position="259"/>
    </location>
</feature>
<feature type="compositionally biased region" description="Polar residues" evidence="6">
    <location>
        <begin position="54"/>
        <end position="63"/>
    </location>
</feature>
<evidence type="ECO:0000256" key="3">
    <source>
        <dbReference type="ARBA" id="ARBA00023125"/>
    </source>
</evidence>
<comment type="subcellular location">
    <subcellularLocation>
        <location evidence="1">Nucleus</location>
    </subcellularLocation>
</comment>
<feature type="compositionally biased region" description="Low complexity" evidence="6">
    <location>
        <begin position="38"/>
        <end position="53"/>
    </location>
</feature>
<dbReference type="InterPro" id="IPR016177">
    <property type="entry name" value="DNA-bd_dom_sf"/>
</dbReference>
<protein>
    <recommendedName>
        <fullName evidence="7">MBD domain-containing protein</fullName>
    </recommendedName>
</protein>
<evidence type="ECO:0000313" key="9">
    <source>
        <dbReference type="Proteomes" id="UP000235145"/>
    </source>
</evidence>
<evidence type="ECO:0000256" key="6">
    <source>
        <dbReference type="SAM" id="MobiDB-lite"/>
    </source>
</evidence>
<reference evidence="8 9" key="1">
    <citation type="journal article" date="2017" name="Nat. Commun.">
        <title>Genome assembly with in vitro proximity ligation data and whole-genome triplication in lettuce.</title>
        <authorList>
            <person name="Reyes-Chin-Wo S."/>
            <person name="Wang Z."/>
            <person name="Yang X."/>
            <person name="Kozik A."/>
            <person name="Arikit S."/>
            <person name="Song C."/>
            <person name="Xia L."/>
            <person name="Froenicke L."/>
            <person name="Lavelle D.O."/>
            <person name="Truco M.J."/>
            <person name="Xia R."/>
            <person name="Zhu S."/>
            <person name="Xu C."/>
            <person name="Xu H."/>
            <person name="Xu X."/>
            <person name="Cox K."/>
            <person name="Korf I."/>
            <person name="Meyers B.C."/>
            <person name="Michelmore R.W."/>
        </authorList>
    </citation>
    <scope>NUCLEOTIDE SEQUENCE [LARGE SCALE GENOMIC DNA]</scope>
    <source>
        <strain evidence="9">cv. Salinas</strain>
        <tissue evidence="8">Seedlings</tissue>
    </source>
</reference>
<keyword evidence="5" id="KW-0539">Nucleus</keyword>
<sequence length="344" mass="38800">MRVTISKHMEEPITDGDDYAHHRQLVLVDVVNPISHSISSSSSITPLSPNSPNDGSALQTVPSSDDIRSNPATPNMIGTSKFTLPKDWSVQKVHRKYGGTTDKYYRDPESGRQFRSLKEVERYITEGVTPTKSRLKKPNNHREKNSGSQDMMIVAECQDMIVANEKRLQMSDVEEDKDKEYELGIVSPTTTSVSHFQLPYGWVVKEVPRSSGDYADKYYFEPGTGQRFRSLVAVQKHLTEVEENSPLSVALEEIRENSLPISKAFKLSTTIKNHGSYSSWKKSMISRKEKTSPPNKINWVIDQGSGGDDTWNAFMDDTLVQDSVKKQWSDSFMVAITNGKHHNN</sequence>
<dbReference type="Proteomes" id="UP000235145">
    <property type="component" value="Unassembled WGS sequence"/>
</dbReference>
<dbReference type="SUPFAM" id="SSF54171">
    <property type="entry name" value="DNA-binding domain"/>
    <property type="match status" value="2"/>
</dbReference>
<keyword evidence="3" id="KW-0238">DNA-binding</keyword>
<keyword evidence="4" id="KW-0804">Transcription</keyword>
<dbReference type="PANTHER" id="PTHR12396:SF38">
    <property type="entry name" value="METHYL-CPG-BINDING DOMAIN-CONTAINING PROTEIN 7"/>
    <property type="match status" value="1"/>
</dbReference>
<keyword evidence="2" id="KW-0805">Transcription regulation</keyword>
<gene>
    <name evidence="8" type="ORF">LSAT_V11C900464000</name>
</gene>
<keyword evidence="9" id="KW-1185">Reference proteome</keyword>
<dbReference type="AlphaFoldDB" id="A0A9R1WU36"/>
<dbReference type="GO" id="GO:0005634">
    <property type="term" value="C:nucleus"/>
    <property type="evidence" value="ECO:0007669"/>
    <property type="project" value="UniProtKB-SubCell"/>
</dbReference>
<accession>A0A9R1WU36</accession>
<dbReference type="PANTHER" id="PTHR12396">
    <property type="entry name" value="METHYL-CPG BINDING PROTEIN, MBD"/>
    <property type="match status" value="1"/>
</dbReference>
<organism evidence="8 9">
    <name type="scientific">Lactuca sativa</name>
    <name type="common">Garden lettuce</name>
    <dbReference type="NCBI Taxonomy" id="4236"/>
    <lineage>
        <taxon>Eukaryota</taxon>
        <taxon>Viridiplantae</taxon>
        <taxon>Streptophyta</taxon>
        <taxon>Embryophyta</taxon>
        <taxon>Tracheophyta</taxon>
        <taxon>Spermatophyta</taxon>
        <taxon>Magnoliopsida</taxon>
        <taxon>eudicotyledons</taxon>
        <taxon>Gunneridae</taxon>
        <taxon>Pentapetalae</taxon>
        <taxon>asterids</taxon>
        <taxon>campanulids</taxon>
        <taxon>Asterales</taxon>
        <taxon>Asteraceae</taxon>
        <taxon>Cichorioideae</taxon>
        <taxon>Cichorieae</taxon>
        <taxon>Lactucinae</taxon>
        <taxon>Lactuca</taxon>
    </lineage>
</organism>